<keyword evidence="2" id="KW-0597">Phosphoprotein</keyword>
<dbReference type="PROSITE" id="PS50075">
    <property type="entry name" value="CARRIER"/>
    <property type="match status" value="1"/>
</dbReference>
<dbReference type="PANTHER" id="PTHR43439:SF2">
    <property type="entry name" value="ENZYME, PUTATIVE (JCVI)-RELATED"/>
    <property type="match status" value="1"/>
</dbReference>
<proteinExistence type="predicted"/>
<dbReference type="Pfam" id="PF00501">
    <property type="entry name" value="AMP-binding"/>
    <property type="match status" value="1"/>
</dbReference>
<dbReference type="InterPro" id="IPR013120">
    <property type="entry name" value="FAR_NAD-bd"/>
</dbReference>
<dbReference type="SUPFAM" id="SSF47336">
    <property type="entry name" value="ACP-like"/>
    <property type="match status" value="1"/>
</dbReference>
<dbReference type="InterPro" id="IPR036291">
    <property type="entry name" value="NAD(P)-bd_dom_sf"/>
</dbReference>
<dbReference type="Pfam" id="PF23562">
    <property type="entry name" value="AMP-binding_C_3"/>
    <property type="match status" value="1"/>
</dbReference>
<dbReference type="PANTHER" id="PTHR43439">
    <property type="entry name" value="PHENYLACETATE-COENZYME A LIGASE"/>
    <property type="match status" value="1"/>
</dbReference>
<dbReference type="Pfam" id="PF00550">
    <property type="entry name" value="PP-binding"/>
    <property type="match status" value="1"/>
</dbReference>
<dbReference type="AlphaFoldDB" id="A0A0E9NKA4"/>
<dbReference type="InterPro" id="IPR000873">
    <property type="entry name" value="AMP-dep_synth/lig_dom"/>
</dbReference>
<name>A0A0E9NKA4_SAICN</name>
<dbReference type="InterPro" id="IPR006162">
    <property type="entry name" value="Ppantetheine_attach_site"/>
</dbReference>
<dbReference type="InterPro" id="IPR009081">
    <property type="entry name" value="PP-bd_ACP"/>
</dbReference>
<reference evidence="4 5" key="2">
    <citation type="journal article" date="2014" name="J. Gen. Appl. Microbiol.">
        <title>The early diverging ascomycetous budding yeast Saitoella complicata has three histone deacetylases belonging to the Clr6, Hos2, and Rpd3 lineages.</title>
        <authorList>
            <person name="Nishida H."/>
            <person name="Matsumoto T."/>
            <person name="Kondo S."/>
            <person name="Hamamoto M."/>
            <person name="Yoshikawa H."/>
        </authorList>
    </citation>
    <scope>NUCLEOTIDE SEQUENCE [LARGE SCALE GENOMIC DNA]</scope>
    <source>
        <strain evidence="4 5">NRRL Y-17804</strain>
    </source>
</reference>
<dbReference type="PROSITE" id="PS00012">
    <property type="entry name" value="PHOSPHOPANTETHEINE"/>
    <property type="match status" value="1"/>
</dbReference>
<evidence type="ECO:0000256" key="1">
    <source>
        <dbReference type="ARBA" id="ARBA00022450"/>
    </source>
</evidence>
<evidence type="ECO:0000259" key="3">
    <source>
        <dbReference type="PROSITE" id="PS50075"/>
    </source>
</evidence>
<organism evidence="4 5">
    <name type="scientific">Saitoella complicata (strain BCRC 22490 / CBS 7301 / JCM 7358 / NBRC 10748 / NRRL Y-17804)</name>
    <dbReference type="NCBI Taxonomy" id="698492"/>
    <lineage>
        <taxon>Eukaryota</taxon>
        <taxon>Fungi</taxon>
        <taxon>Dikarya</taxon>
        <taxon>Ascomycota</taxon>
        <taxon>Taphrinomycotina</taxon>
        <taxon>Taphrinomycotina incertae sedis</taxon>
        <taxon>Saitoella</taxon>
    </lineage>
</organism>
<dbReference type="Gene3D" id="1.10.1200.10">
    <property type="entry name" value="ACP-like"/>
    <property type="match status" value="1"/>
</dbReference>
<comment type="caution">
    <text evidence="4">The sequence shown here is derived from an EMBL/GenBank/DDBJ whole genome shotgun (WGS) entry which is preliminary data.</text>
</comment>
<reference evidence="4 5" key="3">
    <citation type="journal article" date="2015" name="Genome Announc.">
        <title>Draft Genome Sequence of the Archiascomycetous Yeast Saitoella complicata.</title>
        <authorList>
            <person name="Yamauchi K."/>
            <person name="Kondo S."/>
            <person name="Hamamoto M."/>
            <person name="Takahashi Y."/>
            <person name="Ogura Y."/>
            <person name="Hayashi T."/>
            <person name="Nishida H."/>
        </authorList>
    </citation>
    <scope>NUCLEOTIDE SEQUENCE [LARGE SCALE GENOMIC DNA]</scope>
    <source>
        <strain evidence="4 5">NRRL Y-17804</strain>
    </source>
</reference>
<dbReference type="InterPro" id="IPR042099">
    <property type="entry name" value="ANL_N_sf"/>
</dbReference>
<dbReference type="InterPro" id="IPR051414">
    <property type="entry name" value="Adenylate-forming_Reductase"/>
</dbReference>
<feature type="domain" description="Carrier" evidence="3">
    <location>
        <begin position="608"/>
        <end position="685"/>
    </location>
</feature>
<dbReference type="Gene3D" id="3.40.50.720">
    <property type="entry name" value="NAD(P)-binding Rossmann-like Domain"/>
    <property type="match status" value="1"/>
</dbReference>
<reference evidence="4 5" key="1">
    <citation type="journal article" date="2011" name="J. Gen. Appl. Microbiol.">
        <title>Draft genome sequencing of the enigmatic yeast Saitoella complicata.</title>
        <authorList>
            <person name="Nishida H."/>
            <person name="Hamamoto M."/>
            <person name="Sugiyama J."/>
        </authorList>
    </citation>
    <scope>NUCLEOTIDE SEQUENCE [LARGE SCALE GENOMIC DNA]</scope>
    <source>
        <strain evidence="4 5">NRRL Y-17804</strain>
    </source>
</reference>
<dbReference type="InterPro" id="IPR036736">
    <property type="entry name" value="ACP-like_sf"/>
</dbReference>
<sequence>MPTTPVYPYFATTLSRAAHINTSNPHSIHSLNHLLASRSHTSPHLPILGIPVPPSPKSAVWTLETYTWLDILHASHTLARWLHSEFNLPRRTKEHAGREMSVGLLCPSNVEFVVAWLACMRLGLAPVLLAPQCTPEAVGGLLRQTKATHLLWHACYAGLAHAALEGQDGVDIVGVEMPAPTVWKTRIEEEVEVIDMALSPEEESETTAFYFHTSGTTTGIPSPIKHLHAWSTLVQPSLPYASTTNLPVTGEGEEEGRLVKAPAVFTTTPLYHGGTADLTRSMMSDGMLWLFPADVLPITANNILQCVETIQSSYAPQEERMRVGYFSAVPYVLQLLWDAGAEARTMLASMDLVSFGGAPLAKDLGTAITRSGIRLISKYGSAECGFLLCSYRDDDALDPEEGWGFVRLDPTYEGRYLRMEERDEGRFELIVDPSYPQLGKVNREDGGYATADLYERHPTVGDAWLHVGRADSVVALVSGKKFEPAVVEDAVRGWFGKCVVRDVVVFGVGRMCPGVFVVPAEDSDLGEGEELWERVRRAMELWGVPKHARVGGKELVVVLGPDAEIATSSKGTLLRPQIWKRYEKEIEEAYARFDGRSGGDDAEIVSDADLMGWVRNVVTSGVGVGKEKDLGDDSDLFAFGVDSIMATRLRAQLLRGAGDGVRLGMNVVYDHPSIKKLTEHILRSRRGEEVVEGKEQVMLEMVEKYGSGFLAHEAGDESTEEDGEVIVVTGATGALGAHVVSLLLSNSGVRKVVCLVRASSTLNALERVRASLKARKINISDVDLERLECLPAKLGEKNLGLGDDGYEKLRKEASCVIHAAWAVNFVAALESFENDHIAGARHLIDLCLSSPGKQPAKFFFCSSGCTVLSGDVPSTIPERVVEHPSSAGSMGYAQSKWVTERICAAAHSSSSLHNRIGIFRLGQLSADTREGVWNEQEAIPLMFKSVDSVGALPALEEGCAWLPIDIAARAIVEIALGAGFGRRASQDEESVPVWHITNAHMETRWEDVLGWFKSWLEEHNRTLDIIDPAAWVRLLAESEPDESVNPSRKLLGMWQTAYGDSAAEGQGGEEPPFEVIMAERDSAAMRVVGRVREDVMKRTFESWRKSGFLRV</sequence>
<dbReference type="GO" id="GO:0031177">
    <property type="term" value="F:phosphopantetheine binding"/>
    <property type="evidence" value="ECO:0007669"/>
    <property type="project" value="InterPro"/>
</dbReference>
<keyword evidence="5" id="KW-1185">Reference proteome</keyword>
<dbReference type="SUPFAM" id="SSF56801">
    <property type="entry name" value="Acetyl-CoA synthetase-like"/>
    <property type="match status" value="1"/>
</dbReference>
<accession>A0A0E9NKA4</accession>
<keyword evidence="1" id="KW-0596">Phosphopantetheine</keyword>
<dbReference type="OMA" id="IWFFPEG"/>
<evidence type="ECO:0000313" key="4">
    <source>
        <dbReference type="EMBL" id="GAO50238.1"/>
    </source>
</evidence>
<dbReference type="InterPro" id="IPR020806">
    <property type="entry name" value="PKS_PP-bd"/>
</dbReference>
<dbReference type="Proteomes" id="UP000033140">
    <property type="component" value="Unassembled WGS sequence"/>
</dbReference>
<dbReference type="Gene3D" id="3.40.50.12780">
    <property type="entry name" value="N-terminal domain of ligase-like"/>
    <property type="match status" value="1"/>
</dbReference>
<dbReference type="RefSeq" id="XP_019021320.1">
    <property type="nucleotide sequence ID" value="XM_019170866.1"/>
</dbReference>
<dbReference type="SUPFAM" id="SSF51735">
    <property type="entry name" value="NAD(P)-binding Rossmann-fold domains"/>
    <property type="match status" value="1"/>
</dbReference>
<gene>
    <name evidence="4" type="ORF">G7K_4370-t1</name>
</gene>
<protein>
    <recommendedName>
        <fullName evidence="3">Carrier domain-containing protein</fullName>
    </recommendedName>
</protein>
<dbReference type="OrthoDB" id="429813at2759"/>
<dbReference type="Pfam" id="PF07993">
    <property type="entry name" value="NAD_binding_4"/>
    <property type="match status" value="1"/>
</dbReference>
<dbReference type="STRING" id="698492.A0A0E9NKA4"/>
<evidence type="ECO:0000313" key="5">
    <source>
        <dbReference type="Proteomes" id="UP000033140"/>
    </source>
</evidence>
<dbReference type="EMBL" id="BACD03000030">
    <property type="protein sequence ID" value="GAO50238.1"/>
    <property type="molecule type" value="Genomic_DNA"/>
</dbReference>
<evidence type="ECO:0000256" key="2">
    <source>
        <dbReference type="ARBA" id="ARBA00022553"/>
    </source>
</evidence>
<dbReference type="SMART" id="SM00823">
    <property type="entry name" value="PKS_PP"/>
    <property type="match status" value="1"/>
</dbReference>